<dbReference type="InterPro" id="IPR029066">
    <property type="entry name" value="PLP-binding_barrel"/>
</dbReference>
<dbReference type="Pfam" id="PF01168">
    <property type="entry name" value="Ala_racemase_N"/>
    <property type="match status" value="1"/>
</dbReference>
<accession>A0A518GVK3</accession>
<protein>
    <submittedName>
        <fullName evidence="4">D-threonine aldolase</fullName>
        <ecNumber evidence="4">4.1.2.42</ecNumber>
    </submittedName>
</protein>
<dbReference type="InterPro" id="IPR026956">
    <property type="entry name" value="D-ser_dehydrat-like_dom"/>
</dbReference>
<dbReference type="GO" id="GO:0008721">
    <property type="term" value="F:D-serine ammonia-lyase activity"/>
    <property type="evidence" value="ECO:0007669"/>
    <property type="project" value="TreeGrafter"/>
</dbReference>
<dbReference type="KEGG" id="tpla:ElP_04150"/>
<dbReference type="RefSeq" id="WP_145266780.1">
    <property type="nucleotide sequence ID" value="NZ_CP036426.1"/>
</dbReference>
<organism evidence="4 5">
    <name type="scientific">Tautonia plasticadhaerens</name>
    <dbReference type="NCBI Taxonomy" id="2527974"/>
    <lineage>
        <taxon>Bacteria</taxon>
        <taxon>Pseudomonadati</taxon>
        <taxon>Planctomycetota</taxon>
        <taxon>Planctomycetia</taxon>
        <taxon>Isosphaerales</taxon>
        <taxon>Isosphaeraceae</taxon>
        <taxon>Tautonia</taxon>
    </lineage>
</organism>
<keyword evidence="2 4" id="KW-0456">Lyase</keyword>
<sequence>MILSPVGRSIADLDTPALLLDLEPFEANVRTMAGHLSSRGVAWRPHAKAFKCPAIAHRLRRAGAIGVTVAKVSEAEVMAAAGIDDILIAHLVVGPPKVARLAALRRTADVKATVDHPDHIGPMAEAAREAGVEVGVLVDVDLGMGRNGARSTGAAVELARRVAGASGLRFDGLMGYEGHTLFIPDPKEKRRAIGEAIGRLIEAKDAVEGAGLPCRIVSAGGSGSYQFTADLPGVTELQAGGGVFACRYYTEVCGVVGHLPAISVLATVVGRPAEDRAILDLGRKSISDYKTPPVIPDHPGCTFLGLSAEHATFEVRPGDRLSIGDKVRVIPGYSDFTFVLHDRILAHRGDRVEACWTLSGRGMLQ</sequence>
<gene>
    <name evidence="4" type="ORF">ElP_04150</name>
</gene>
<dbReference type="OrthoDB" id="9788869at2"/>
<dbReference type="EMBL" id="CP036426">
    <property type="protein sequence ID" value="QDV32581.1"/>
    <property type="molecule type" value="Genomic_DNA"/>
</dbReference>
<dbReference type="AlphaFoldDB" id="A0A518GVK3"/>
<evidence type="ECO:0000256" key="1">
    <source>
        <dbReference type="ARBA" id="ARBA00005323"/>
    </source>
</evidence>
<dbReference type="InterPro" id="IPR001608">
    <property type="entry name" value="Ala_racemase_N"/>
</dbReference>
<dbReference type="PANTHER" id="PTHR28004">
    <property type="entry name" value="ZGC:162816-RELATED"/>
    <property type="match status" value="1"/>
</dbReference>
<dbReference type="SMART" id="SM01119">
    <property type="entry name" value="D-ser_dehydrat"/>
    <property type="match status" value="1"/>
</dbReference>
<dbReference type="SUPFAM" id="SSF51419">
    <property type="entry name" value="PLP-binding barrel"/>
    <property type="match status" value="1"/>
</dbReference>
<dbReference type="Pfam" id="PF14031">
    <property type="entry name" value="D-ser_dehydrat"/>
    <property type="match status" value="1"/>
</dbReference>
<dbReference type="GO" id="GO:0036088">
    <property type="term" value="P:D-serine catabolic process"/>
    <property type="evidence" value="ECO:0007669"/>
    <property type="project" value="TreeGrafter"/>
</dbReference>
<dbReference type="CDD" id="cd06819">
    <property type="entry name" value="PLPDE_III_LS_D-TA"/>
    <property type="match status" value="1"/>
</dbReference>
<dbReference type="InterPro" id="IPR042208">
    <property type="entry name" value="D-ser_dehydrat-like_sf"/>
</dbReference>
<dbReference type="PANTHER" id="PTHR28004:SF2">
    <property type="entry name" value="D-SERINE DEHYDRATASE"/>
    <property type="match status" value="1"/>
</dbReference>
<dbReference type="InterPro" id="IPR051466">
    <property type="entry name" value="D-amino_acid_metab_enzyme"/>
</dbReference>
<evidence type="ECO:0000313" key="4">
    <source>
        <dbReference type="EMBL" id="QDV32581.1"/>
    </source>
</evidence>
<comment type="similarity">
    <text evidence="1">Belongs to the DSD1 family.</text>
</comment>
<reference evidence="4 5" key="1">
    <citation type="submission" date="2019-02" db="EMBL/GenBank/DDBJ databases">
        <title>Deep-cultivation of Planctomycetes and their phenomic and genomic characterization uncovers novel biology.</title>
        <authorList>
            <person name="Wiegand S."/>
            <person name="Jogler M."/>
            <person name="Boedeker C."/>
            <person name="Pinto D."/>
            <person name="Vollmers J."/>
            <person name="Rivas-Marin E."/>
            <person name="Kohn T."/>
            <person name="Peeters S.H."/>
            <person name="Heuer A."/>
            <person name="Rast P."/>
            <person name="Oberbeckmann S."/>
            <person name="Bunk B."/>
            <person name="Jeske O."/>
            <person name="Meyerdierks A."/>
            <person name="Storesund J.E."/>
            <person name="Kallscheuer N."/>
            <person name="Luecker S."/>
            <person name="Lage O.M."/>
            <person name="Pohl T."/>
            <person name="Merkel B.J."/>
            <person name="Hornburger P."/>
            <person name="Mueller R.-W."/>
            <person name="Bruemmer F."/>
            <person name="Labrenz M."/>
            <person name="Spormann A.M."/>
            <person name="Op den Camp H."/>
            <person name="Overmann J."/>
            <person name="Amann R."/>
            <person name="Jetten M.S.M."/>
            <person name="Mascher T."/>
            <person name="Medema M.H."/>
            <person name="Devos D.P."/>
            <person name="Kaster A.-K."/>
            <person name="Ovreas L."/>
            <person name="Rohde M."/>
            <person name="Galperin M.Y."/>
            <person name="Jogler C."/>
        </authorList>
    </citation>
    <scope>NUCLEOTIDE SEQUENCE [LARGE SCALE GENOMIC DNA]</scope>
    <source>
        <strain evidence="4 5">ElP</strain>
    </source>
</reference>
<dbReference type="EC" id="4.1.2.42" evidence="4"/>
<dbReference type="Proteomes" id="UP000317835">
    <property type="component" value="Chromosome"/>
</dbReference>
<evidence type="ECO:0000256" key="2">
    <source>
        <dbReference type="ARBA" id="ARBA00023239"/>
    </source>
</evidence>
<evidence type="ECO:0000313" key="5">
    <source>
        <dbReference type="Proteomes" id="UP000317835"/>
    </source>
</evidence>
<feature type="domain" description="D-serine dehydratase-like" evidence="3">
    <location>
        <begin position="261"/>
        <end position="348"/>
    </location>
</feature>
<dbReference type="Gene3D" id="2.40.37.20">
    <property type="entry name" value="D-serine dehydratase-like domain"/>
    <property type="match status" value="1"/>
</dbReference>
<dbReference type="Gene3D" id="3.20.20.10">
    <property type="entry name" value="Alanine racemase"/>
    <property type="match status" value="1"/>
</dbReference>
<evidence type="ECO:0000259" key="3">
    <source>
        <dbReference type="SMART" id="SM01119"/>
    </source>
</evidence>
<name>A0A518GVK3_9BACT</name>
<proteinExistence type="inferred from homology"/>
<keyword evidence="5" id="KW-1185">Reference proteome</keyword>
<dbReference type="GO" id="GO:0043876">
    <property type="term" value="F:D-threonine aldolase activity"/>
    <property type="evidence" value="ECO:0007669"/>
    <property type="project" value="UniProtKB-EC"/>
</dbReference>